<dbReference type="SUPFAM" id="SSF159234">
    <property type="entry name" value="FomD-like"/>
    <property type="match status" value="1"/>
</dbReference>
<dbReference type="InterPro" id="IPR007295">
    <property type="entry name" value="DUF402"/>
</dbReference>
<dbReference type="Pfam" id="PF04167">
    <property type="entry name" value="DUF402"/>
    <property type="match status" value="1"/>
</dbReference>
<accession>A0A7W9FE47</accession>
<gene>
    <name evidence="3" type="ORF">HD600_002675</name>
</gene>
<reference evidence="3 4" key="1">
    <citation type="submission" date="2020-08" db="EMBL/GenBank/DDBJ databases">
        <title>Sequencing the genomes of 1000 actinobacteria strains.</title>
        <authorList>
            <person name="Klenk H.-P."/>
        </authorList>
    </citation>
    <scope>NUCLEOTIDE SEQUENCE [LARGE SCALE GENOMIC DNA]</scope>
    <source>
        <strain evidence="3 4">DSM 24823</strain>
    </source>
</reference>
<evidence type="ECO:0000313" key="4">
    <source>
        <dbReference type="Proteomes" id="UP000517712"/>
    </source>
</evidence>
<protein>
    <recommendedName>
        <fullName evidence="2">DUF402 domain-containing protein</fullName>
    </recommendedName>
</protein>
<dbReference type="Proteomes" id="UP000517712">
    <property type="component" value="Unassembled WGS sequence"/>
</dbReference>
<proteinExistence type="predicted"/>
<feature type="domain" description="DUF402" evidence="2">
    <location>
        <begin position="64"/>
        <end position="142"/>
    </location>
</feature>
<dbReference type="AlphaFoldDB" id="A0A7W9FE47"/>
<dbReference type="Gene3D" id="2.40.380.10">
    <property type="entry name" value="FomD-like"/>
    <property type="match status" value="1"/>
</dbReference>
<dbReference type="EMBL" id="JACHMU010000001">
    <property type="protein sequence ID" value="MBB5744178.1"/>
    <property type="molecule type" value="Genomic_DNA"/>
</dbReference>
<feature type="region of interest" description="Disordered" evidence="1">
    <location>
        <begin position="158"/>
        <end position="179"/>
    </location>
</feature>
<evidence type="ECO:0000313" key="3">
    <source>
        <dbReference type="EMBL" id="MBB5744178.1"/>
    </source>
</evidence>
<keyword evidence="4" id="KW-1185">Reference proteome</keyword>
<evidence type="ECO:0000256" key="1">
    <source>
        <dbReference type="SAM" id="MobiDB-lite"/>
    </source>
</evidence>
<organism evidence="3 4">
    <name type="scientific">Microbacterium ginsengiterrae</name>
    <dbReference type="NCBI Taxonomy" id="546115"/>
    <lineage>
        <taxon>Bacteria</taxon>
        <taxon>Bacillati</taxon>
        <taxon>Actinomycetota</taxon>
        <taxon>Actinomycetes</taxon>
        <taxon>Micrococcales</taxon>
        <taxon>Microbacteriaceae</taxon>
        <taxon>Microbacterium</taxon>
    </lineage>
</organism>
<dbReference type="RefSeq" id="WP_184284249.1">
    <property type="nucleotide sequence ID" value="NZ_BAAAPG010000001.1"/>
</dbReference>
<dbReference type="InterPro" id="IPR035930">
    <property type="entry name" value="FomD-like_sf"/>
</dbReference>
<sequence length="179" mass="18967">MRQPIGSTDVSASGGTVRLVGRRGDRWEAVGDAGLSEGDAVALLEPDRYATADEPAGAVPSAAEGAYVNLELPHVRVAGEQAGVFSRDLVLDIWVDAEHVGTEDIWLKDDDELAASVEQGRFTPAQAAAVRSLADHAAEGFIRDGAWPLDEDWANWTPSASMDAPVRLPADPATRPRGL</sequence>
<evidence type="ECO:0000259" key="2">
    <source>
        <dbReference type="Pfam" id="PF04167"/>
    </source>
</evidence>
<name>A0A7W9FE47_9MICO</name>
<comment type="caution">
    <text evidence="3">The sequence shown here is derived from an EMBL/GenBank/DDBJ whole genome shotgun (WGS) entry which is preliminary data.</text>
</comment>